<dbReference type="Proteomes" id="UP000030380">
    <property type="component" value="Unassembled WGS sequence"/>
</dbReference>
<evidence type="ECO:0000256" key="4">
    <source>
        <dbReference type="HAMAP-Rule" id="MF_00730"/>
    </source>
</evidence>
<dbReference type="PANTHER" id="PTHR38772:SF1">
    <property type="entry name" value="NUCLEOID-ASSOCIATED PROTEIN YEJK"/>
    <property type="match status" value="1"/>
</dbReference>
<dbReference type="HAMAP" id="MF_00730">
    <property type="entry name" value="NdpA"/>
    <property type="match status" value="1"/>
</dbReference>
<dbReference type="RefSeq" id="WP_034616946.1">
    <property type="nucleotide sequence ID" value="NZ_JSUM01000014.1"/>
</dbReference>
<evidence type="ECO:0000256" key="1">
    <source>
        <dbReference type="ARBA" id="ARBA00004453"/>
    </source>
</evidence>
<organism evidence="5 6">
    <name type="scientific">Chelonobacter oris</name>
    <dbReference type="NCBI Taxonomy" id="505317"/>
    <lineage>
        <taxon>Bacteria</taxon>
        <taxon>Pseudomonadati</taxon>
        <taxon>Pseudomonadota</taxon>
        <taxon>Gammaproteobacteria</taxon>
        <taxon>Pasteurellales</taxon>
        <taxon>Pasteurellaceae</taxon>
        <taxon>Chelonobacter</taxon>
    </lineage>
</organism>
<dbReference type="STRING" id="505317.OA57_09655"/>
<proteinExistence type="inferred from homology"/>
<accession>A0A0A3AKM9</accession>
<dbReference type="NCBIfam" id="NF001557">
    <property type="entry name" value="PRK00378.1"/>
    <property type="match status" value="1"/>
</dbReference>
<dbReference type="GO" id="GO:0003690">
    <property type="term" value="F:double-stranded DNA binding"/>
    <property type="evidence" value="ECO:0007669"/>
    <property type="project" value="TreeGrafter"/>
</dbReference>
<dbReference type="OrthoDB" id="9131762at2"/>
<keyword evidence="6" id="KW-1185">Reference proteome</keyword>
<dbReference type="Pfam" id="PF04245">
    <property type="entry name" value="NA37"/>
    <property type="match status" value="1"/>
</dbReference>
<gene>
    <name evidence="5" type="ORF">OA57_09655</name>
</gene>
<evidence type="ECO:0000256" key="2">
    <source>
        <dbReference type="ARBA" id="ARBA00009035"/>
    </source>
</evidence>
<dbReference type="AlphaFoldDB" id="A0A0A3AKM9"/>
<dbReference type="GO" id="GO:0003727">
    <property type="term" value="F:single-stranded RNA binding"/>
    <property type="evidence" value="ECO:0007669"/>
    <property type="project" value="TreeGrafter"/>
</dbReference>
<dbReference type="GO" id="GO:0005737">
    <property type="term" value="C:cytoplasm"/>
    <property type="evidence" value="ECO:0007669"/>
    <property type="project" value="UniProtKB-UniRule"/>
</dbReference>
<evidence type="ECO:0000256" key="3">
    <source>
        <dbReference type="ARBA" id="ARBA00022490"/>
    </source>
</evidence>
<sequence>MSIEVKQIILHQLSFSENSEAETDRLQTRLRAQLLPVNDEIRQMMLQLHQNYQGKAQAYGVFKTESPFARELNRFLENSLSFLEFSRQSAQQLGKELGKYAFAENGTFIFCEYTFLATDYLFIALLDSRYSMLVDEKLDIQQTSYLNISQYDIAARINLTELKLSAASNRYLSFIKGRVGRKVSDFFMDFLGAESGFDPKQQNLTLLQAVDDFCQQGDLDSKQTQEVKKQAFDYCKGQLKVGEEIVLQELSDTLPSLNQQDFNQFSRENAYELADSIPPMQGALKSLTKFSGSGKGVTLSFDSALLNERIIWDEQGDSLTIRGLPANLRDQLQRFAK</sequence>
<comment type="similarity">
    <text evidence="2 4">Belongs to the YejK family.</text>
</comment>
<reference evidence="5 6" key="1">
    <citation type="submission" date="2014-11" db="EMBL/GenBank/DDBJ databases">
        <title>Draft genome sequence of Chelonobacter oris 1662T, associated with respiratory disease in Hermann's Tortoises.</title>
        <authorList>
            <person name="Kudirkiene E."/>
            <person name="Hansen M.J."/>
            <person name="Bojesen A.M."/>
        </authorList>
    </citation>
    <scope>NUCLEOTIDE SEQUENCE [LARGE SCALE GENOMIC DNA]</scope>
    <source>
        <strain evidence="5 6">1662</strain>
    </source>
</reference>
<dbReference type="GO" id="GO:0043590">
    <property type="term" value="C:bacterial nucleoid"/>
    <property type="evidence" value="ECO:0007669"/>
    <property type="project" value="TreeGrafter"/>
</dbReference>
<name>A0A0A3AKM9_9PAST</name>
<protein>
    <recommendedName>
        <fullName evidence="4">Nucleoid-associated protein OA57_09655</fullName>
    </recommendedName>
</protein>
<dbReference type="EMBL" id="JSUM01000014">
    <property type="protein sequence ID" value="KGQ69886.1"/>
    <property type="molecule type" value="Genomic_DNA"/>
</dbReference>
<evidence type="ECO:0000313" key="5">
    <source>
        <dbReference type="EMBL" id="KGQ69886.1"/>
    </source>
</evidence>
<dbReference type="InterPro" id="IPR007358">
    <property type="entry name" value="Nucleoid_associated_NdpA"/>
</dbReference>
<comment type="caution">
    <text evidence="5">The sequence shown here is derived from an EMBL/GenBank/DDBJ whole genome shotgun (WGS) entry which is preliminary data.</text>
</comment>
<comment type="subcellular location">
    <subcellularLocation>
        <location evidence="1 4">Cytoplasm</location>
        <location evidence="1 4">Nucleoid</location>
    </subcellularLocation>
</comment>
<keyword evidence="3 4" id="KW-0963">Cytoplasm</keyword>
<evidence type="ECO:0000313" key="6">
    <source>
        <dbReference type="Proteomes" id="UP000030380"/>
    </source>
</evidence>
<dbReference type="PANTHER" id="PTHR38772">
    <property type="match status" value="1"/>
</dbReference>